<evidence type="ECO:0000256" key="2">
    <source>
        <dbReference type="SAM" id="MobiDB-lite"/>
    </source>
</evidence>
<feature type="compositionally biased region" description="Basic and acidic residues" evidence="2">
    <location>
        <begin position="36"/>
        <end position="46"/>
    </location>
</feature>
<accession>A0A5J4YKH0</accession>
<dbReference type="Pfam" id="PF01846">
    <property type="entry name" value="FF"/>
    <property type="match status" value="1"/>
</dbReference>
<dbReference type="Gene3D" id="2.20.70.10">
    <property type="match status" value="4"/>
</dbReference>
<dbReference type="GO" id="GO:0071004">
    <property type="term" value="C:U2-type prespliceosome"/>
    <property type="evidence" value="ECO:0007669"/>
    <property type="project" value="TreeGrafter"/>
</dbReference>
<dbReference type="OMA" id="RDEIFQD"/>
<dbReference type="SUPFAM" id="SSF51045">
    <property type="entry name" value="WW domain"/>
    <property type="match status" value="4"/>
</dbReference>
<feature type="compositionally biased region" description="Basic and acidic residues" evidence="2">
    <location>
        <begin position="153"/>
        <end position="170"/>
    </location>
</feature>
<proteinExistence type="predicted"/>
<dbReference type="PROSITE" id="PS50020">
    <property type="entry name" value="WW_DOMAIN_2"/>
    <property type="match status" value="4"/>
</dbReference>
<dbReference type="Pfam" id="PF00397">
    <property type="entry name" value="WW"/>
    <property type="match status" value="4"/>
</dbReference>
<dbReference type="InterPro" id="IPR036020">
    <property type="entry name" value="WW_dom_sf"/>
</dbReference>
<feature type="compositionally biased region" description="Low complexity" evidence="2">
    <location>
        <begin position="823"/>
        <end position="832"/>
    </location>
</feature>
<organism evidence="4 5">
    <name type="scientific">Porphyridium purpureum</name>
    <name type="common">Red alga</name>
    <name type="synonym">Porphyridium cruentum</name>
    <dbReference type="NCBI Taxonomy" id="35688"/>
    <lineage>
        <taxon>Eukaryota</taxon>
        <taxon>Rhodophyta</taxon>
        <taxon>Bangiophyceae</taxon>
        <taxon>Porphyridiales</taxon>
        <taxon>Porphyridiaceae</taxon>
        <taxon>Porphyridium</taxon>
    </lineage>
</organism>
<dbReference type="Gene3D" id="1.10.10.440">
    <property type="entry name" value="FF domain"/>
    <property type="match status" value="1"/>
</dbReference>
<feature type="region of interest" description="Disordered" evidence="2">
    <location>
        <begin position="117"/>
        <end position="138"/>
    </location>
</feature>
<feature type="region of interest" description="Disordered" evidence="2">
    <location>
        <begin position="235"/>
        <end position="261"/>
    </location>
</feature>
<dbReference type="OrthoDB" id="187617at2759"/>
<dbReference type="AlphaFoldDB" id="A0A5J4YKH0"/>
<protein>
    <submittedName>
        <fullName evidence="4">Pre-mRNA-processing protein 40A</fullName>
    </submittedName>
</protein>
<evidence type="ECO:0000259" key="3">
    <source>
        <dbReference type="PROSITE" id="PS50020"/>
    </source>
</evidence>
<feature type="region of interest" description="Disordered" evidence="2">
    <location>
        <begin position="153"/>
        <end position="177"/>
    </location>
</feature>
<dbReference type="InterPro" id="IPR001202">
    <property type="entry name" value="WW_dom"/>
</dbReference>
<dbReference type="InterPro" id="IPR002713">
    <property type="entry name" value="FF_domain"/>
</dbReference>
<evidence type="ECO:0000313" key="4">
    <source>
        <dbReference type="EMBL" id="KAA8491906.1"/>
    </source>
</evidence>
<dbReference type="GO" id="GO:0045292">
    <property type="term" value="P:mRNA cis splicing, via spliceosome"/>
    <property type="evidence" value="ECO:0007669"/>
    <property type="project" value="InterPro"/>
</dbReference>
<dbReference type="PANTHER" id="PTHR11864:SF35">
    <property type="entry name" value="WW DOMAIN-CONTAINING PROTEIN"/>
    <property type="match status" value="1"/>
</dbReference>
<feature type="domain" description="WW" evidence="3">
    <location>
        <begin position="131"/>
        <end position="164"/>
    </location>
</feature>
<dbReference type="EMBL" id="VRMN01000011">
    <property type="protein sequence ID" value="KAA8491906.1"/>
    <property type="molecule type" value="Genomic_DNA"/>
</dbReference>
<dbReference type="Proteomes" id="UP000324585">
    <property type="component" value="Unassembled WGS sequence"/>
</dbReference>
<feature type="compositionally biased region" description="Low complexity" evidence="2">
    <location>
        <begin position="238"/>
        <end position="253"/>
    </location>
</feature>
<keyword evidence="1" id="KW-0175">Coiled coil</keyword>
<feature type="domain" description="WW" evidence="3">
    <location>
        <begin position="39"/>
        <end position="72"/>
    </location>
</feature>
<sequence length="838" mass="94694">MSPAGRGIERTLPAWLTDAERRGPAAPAPAPAERQVQAERASDEWQRAVSPDGRPYWIHSSTQRTSWTVPGATAQSSDNASVEVSSSRQQQEEWKEVKTAEGKTYFYNTVTRETSWTRPTARTRKQDEDVTPLPDGWRAYTDSRGKEYFVHAESGKTQWERPADGERQGVEEQYGESLKRGLDENICNGDTNEQLTKKRALNDKGSDVAASWQQLVTAEGQVYYMNTETRETAWTLPAEAATQDSSAATSSSDSEQEMNQRAADVRLRKTGGQKGDPVRLSIPSKLVQRPRSPSGRPLTDREAERAFLYKFWARSRRNQMKDNFQPIAVPRAEVDAHSREAFMKLLMEAGVSSQTPWLTVMKICSQNPLYTSLLPSYGERKDAYHALCAKLSKQERISASLAKRSARECFVRMLREHLSEQSFDLRKKLRDLGDCHAQIRSAVLSDARNGLVSEEEERAQFIRLVLYDLEHESREEQREKRRANMRSLRAFLEASDECDAKAFKEGVSFREVHDLCLKMPEFAALDERDRLIVFEDWSRERVRRLARRRAEEQERVREQKQSSKREFRRELVRLVASGVIKVSKTWSFSKGIIAEEPWVKNAEACGWKAEALFDEELDELDRQVCLHMDAIKQVVGKNLQVDWSMEEFDVDMVASHTSVAEYFSKNHLDEVTGQAILYAVHGKVRRAVKKSEKAWETKASKFRSFVQEHMTGAGLDWSALQDLLALSPEMNDVASSLGDQVCRKMLMDCAAISDFRKANADAGTAVTVVATDDRLLQLHARREQILQRLAELDSESAQGEVAALHIPSNTSDKGAGRTGVGENAANSLSNSLTSDGQV</sequence>
<evidence type="ECO:0000256" key="1">
    <source>
        <dbReference type="SAM" id="Coils"/>
    </source>
</evidence>
<dbReference type="SUPFAM" id="SSF81698">
    <property type="entry name" value="FF domain"/>
    <property type="match status" value="1"/>
</dbReference>
<feature type="domain" description="WW" evidence="3">
    <location>
        <begin position="206"/>
        <end position="239"/>
    </location>
</feature>
<keyword evidence="5" id="KW-1185">Reference proteome</keyword>
<dbReference type="PANTHER" id="PTHR11864">
    <property type="entry name" value="PRE-MRNA-PROCESSING PROTEIN PRP40"/>
    <property type="match status" value="1"/>
</dbReference>
<comment type="caution">
    <text evidence="4">The sequence shown here is derived from an EMBL/GenBank/DDBJ whole genome shotgun (WGS) entry which is preliminary data.</text>
</comment>
<feature type="domain" description="WW" evidence="3">
    <location>
        <begin position="88"/>
        <end position="121"/>
    </location>
</feature>
<feature type="region of interest" description="Disordered" evidence="2">
    <location>
        <begin position="1"/>
        <end position="96"/>
    </location>
</feature>
<reference evidence="5" key="1">
    <citation type="journal article" date="2019" name="Nat. Commun.">
        <title>Expansion of phycobilisome linker gene families in mesophilic red algae.</title>
        <authorList>
            <person name="Lee J."/>
            <person name="Kim D."/>
            <person name="Bhattacharya D."/>
            <person name="Yoon H.S."/>
        </authorList>
    </citation>
    <scope>NUCLEOTIDE SEQUENCE [LARGE SCALE GENOMIC DNA]</scope>
    <source>
        <strain evidence="5">CCMP 1328</strain>
    </source>
</reference>
<dbReference type="GO" id="GO:0005685">
    <property type="term" value="C:U1 snRNP"/>
    <property type="evidence" value="ECO:0007669"/>
    <property type="project" value="TreeGrafter"/>
</dbReference>
<dbReference type="SMART" id="SM00456">
    <property type="entry name" value="WW"/>
    <property type="match status" value="4"/>
</dbReference>
<gene>
    <name evidence="4" type="ORF">FVE85_8388</name>
</gene>
<dbReference type="InterPro" id="IPR036517">
    <property type="entry name" value="FF_domain_sf"/>
</dbReference>
<feature type="coiled-coil region" evidence="1">
    <location>
        <begin position="542"/>
        <end position="570"/>
    </location>
</feature>
<name>A0A5J4YKH0_PORPP</name>
<dbReference type="GO" id="GO:0003723">
    <property type="term" value="F:RNA binding"/>
    <property type="evidence" value="ECO:0007669"/>
    <property type="project" value="TreeGrafter"/>
</dbReference>
<feature type="region of interest" description="Disordered" evidence="2">
    <location>
        <begin position="804"/>
        <end position="838"/>
    </location>
</feature>
<dbReference type="CDD" id="cd00201">
    <property type="entry name" value="WW"/>
    <property type="match status" value="4"/>
</dbReference>
<feature type="compositionally biased region" description="Low complexity" evidence="2">
    <location>
        <begin position="76"/>
        <end position="89"/>
    </location>
</feature>
<dbReference type="PROSITE" id="PS01159">
    <property type="entry name" value="WW_DOMAIN_1"/>
    <property type="match status" value="3"/>
</dbReference>
<dbReference type="InterPro" id="IPR039726">
    <property type="entry name" value="Prp40-like"/>
</dbReference>
<evidence type="ECO:0000313" key="5">
    <source>
        <dbReference type="Proteomes" id="UP000324585"/>
    </source>
</evidence>
<feature type="compositionally biased region" description="Polar residues" evidence="2">
    <location>
        <begin position="59"/>
        <end position="68"/>
    </location>
</feature>